<dbReference type="AlphaFoldDB" id="A0A0B6Z0A6"/>
<gene>
    <name evidence="1" type="primary">ORF43855</name>
</gene>
<dbReference type="EMBL" id="HACG01015119">
    <property type="protein sequence ID" value="CEK61984.1"/>
    <property type="molecule type" value="Transcribed_RNA"/>
</dbReference>
<organism evidence="1">
    <name type="scientific">Arion vulgaris</name>
    <dbReference type="NCBI Taxonomy" id="1028688"/>
    <lineage>
        <taxon>Eukaryota</taxon>
        <taxon>Metazoa</taxon>
        <taxon>Spiralia</taxon>
        <taxon>Lophotrochozoa</taxon>
        <taxon>Mollusca</taxon>
        <taxon>Gastropoda</taxon>
        <taxon>Heterobranchia</taxon>
        <taxon>Euthyneura</taxon>
        <taxon>Panpulmonata</taxon>
        <taxon>Eupulmonata</taxon>
        <taxon>Stylommatophora</taxon>
        <taxon>Helicina</taxon>
        <taxon>Arionoidea</taxon>
        <taxon>Arionidae</taxon>
        <taxon>Arion</taxon>
    </lineage>
</organism>
<accession>A0A0B6Z0A6</accession>
<evidence type="ECO:0000313" key="1">
    <source>
        <dbReference type="EMBL" id="CEK61984.1"/>
    </source>
</evidence>
<protein>
    <submittedName>
        <fullName evidence="1">Uncharacterized protein</fullName>
    </submittedName>
</protein>
<proteinExistence type="predicted"/>
<name>A0A0B6Z0A6_9EUPU</name>
<reference evidence="1" key="1">
    <citation type="submission" date="2014-12" db="EMBL/GenBank/DDBJ databases">
        <title>Insight into the proteome of Arion vulgaris.</title>
        <authorList>
            <person name="Aradska J."/>
            <person name="Bulat T."/>
            <person name="Smidak R."/>
            <person name="Sarate P."/>
            <person name="Gangsoo J."/>
            <person name="Sialana F."/>
            <person name="Bilban M."/>
            <person name="Lubec G."/>
        </authorList>
    </citation>
    <scope>NUCLEOTIDE SEQUENCE</scope>
    <source>
        <tissue evidence="1">Skin</tissue>
    </source>
</reference>
<sequence length="70" mass="8159">MAVDFEYFLQIAPESINRTQYDAAFTFPPFFLKWANSHCESKNTNHKHNLELLVEEKFSMALEACFGPGW</sequence>